<dbReference type="CDD" id="cd16655">
    <property type="entry name" value="RING-Ubox_WDSUB1-like"/>
    <property type="match status" value="1"/>
</dbReference>
<protein>
    <recommendedName>
        <fullName evidence="1">U-box domain-containing protein</fullName>
    </recommendedName>
</protein>
<dbReference type="AlphaFoldDB" id="A0AAW1R668"/>
<dbReference type="InterPro" id="IPR013083">
    <property type="entry name" value="Znf_RING/FYVE/PHD"/>
</dbReference>
<dbReference type="GO" id="GO:0016567">
    <property type="term" value="P:protein ubiquitination"/>
    <property type="evidence" value="ECO:0007669"/>
    <property type="project" value="InterPro"/>
</dbReference>
<evidence type="ECO:0000313" key="2">
    <source>
        <dbReference type="EMBL" id="KAK9829122.1"/>
    </source>
</evidence>
<dbReference type="InterPro" id="IPR003613">
    <property type="entry name" value="Ubox_domain"/>
</dbReference>
<dbReference type="SMART" id="SM00504">
    <property type="entry name" value="Ubox"/>
    <property type="match status" value="1"/>
</dbReference>
<dbReference type="PANTHER" id="PTHR46573:SF1">
    <property type="entry name" value="WD REPEAT, SAM AND U-BOX DOMAIN-CONTAINING PROTEIN 1"/>
    <property type="match status" value="1"/>
</dbReference>
<dbReference type="PANTHER" id="PTHR46573">
    <property type="entry name" value="WD REPEAT, SAM AND U-BOX DOMAIN-CONTAINING PROTEIN 1"/>
    <property type="match status" value="1"/>
</dbReference>
<dbReference type="Pfam" id="PF04564">
    <property type="entry name" value="U-box"/>
    <property type="match status" value="1"/>
</dbReference>
<accession>A0AAW1R668</accession>
<dbReference type="GO" id="GO:0004842">
    <property type="term" value="F:ubiquitin-protein transferase activity"/>
    <property type="evidence" value="ECO:0007669"/>
    <property type="project" value="InterPro"/>
</dbReference>
<proteinExistence type="predicted"/>
<gene>
    <name evidence="2" type="ORF">WJX72_004016</name>
</gene>
<evidence type="ECO:0000259" key="1">
    <source>
        <dbReference type="PROSITE" id="PS51698"/>
    </source>
</evidence>
<dbReference type="SUPFAM" id="SSF57850">
    <property type="entry name" value="RING/U-box"/>
    <property type="match status" value="1"/>
</dbReference>
<sequence>MFSRERRARGVHKKVAAELLQALDQQWAEATPDCNDIRVLSFKSRIGGYIVVLARTLNLLIRRADYKDPSTLLQETVTRLAYALLTPNDATEVGSQERAAGECSAESDQDATNHPAMLQALCQLVEHGLSHCEAMAVPFADDNFVRAAYRLLIAAARPPRHPGSGGNDRMHVYTAAALVTATLVLYKNHNTDLDSAPHKLVDTFLAEVTSLHAETRRDHKVDVGSATWHHQMCVACKLWGVVGGIATNHTLLHATLSMVAFVLRHLATWQLPGDQPTNGAGANKVAASTRAAADRAATKRVRDVAGELVVALDTTMRQLGTLFAGRDDPVMKPLYDAFDASTKKRLLAPEMQKVLDVYLQPFSDAAAAEAAAQAAAAALLRDEQPAASAAGKEKKKKAKQKKAKQWDHVEINVEEMECPITQTLMVDPVIAADGHTYERTALEEWFSRNETSPMTGMVLDMKHLFPNIALRRLIQSYMAAQQAGHAQP</sequence>
<feature type="domain" description="U-box" evidence="1">
    <location>
        <begin position="411"/>
        <end position="484"/>
    </location>
</feature>
<dbReference type="EMBL" id="JALJOR010000001">
    <property type="protein sequence ID" value="KAK9829122.1"/>
    <property type="molecule type" value="Genomic_DNA"/>
</dbReference>
<organism evidence="2 3">
    <name type="scientific">[Myrmecia] bisecta</name>
    <dbReference type="NCBI Taxonomy" id="41462"/>
    <lineage>
        <taxon>Eukaryota</taxon>
        <taxon>Viridiplantae</taxon>
        <taxon>Chlorophyta</taxon>
        <taxon>core chlorophytes</taxon>
        <taxon>Trebouxiophyceae</taxon>
        <taxon>Trebouxiales</taxon>
        <taxon>Trebouxiaceae</taxon>
        <taxon>Myrmecia</taxon>
    </lineage>
</organism>
<name>A0AAW1R668_9CHLO</name>
<dbReference type="PROSITE" id="PS51698">
    <property type="entry name" value="U_BOX"/>
    <property type="match status" value="1"/>
</dbReference>
<dbReference type="Proteomes" id="UP001489004">
    <property type="component" value="Unassembled WGS sequence"/>
</dbReference>
<evidence type="ECO:0000313" key="3">
    <source>
        <dbReference type="Proteomes" id="UP001489004"/>
    </source>
</evidence>
<comment type="caution">
    <text evidence="2">The sequence shown here is derived from an EMBL/GenBank/DDBJ whole genome shotgun (WGS) entry which is preliminary data.</text>
</comment>
<dbReference type="Gene3D" id="3.30.40.10">
    <property type="entry name" value="Zinc/RING finger domain, C3HC4 (zinc finger)"/>
    <property type="match status" value="1"/>
</dbReference>
<reference evidence="2 3" key="1">
    <citation type="journal article" date="2024" name="Nat. Commun.">
        <title>Phylogenomics reveals the evolutionary origins of lichenization in chlorophyte algae.</title>
        <authorList>
            <person name="Puginier C."/>
            <person name="Libourel C."/>
            <person name="Otte J."/>
            <person name="Skaloud P."/>
            <person name="Haon M."/>
            <person name="Grisel S."/>
            <person name="Petersen M."/>
            <person name="Berrin J.G."/>
            <person name="Delaux P.M."/>
            <person name="Dal Grande F."/>
            <person name="Keller J."/>
        </authorList>
    </citation>
    <scope>NUCLEOTIDE SEQUENCE [LARGE SCALE GENOMIC DNA]</scope>
    <source>
        <strain evidence="2 3">SAG 2043</strain>
    </source>
</reference>
<dbReference type="InterPro" id="IPR052085">
    <property type="entry name" value="WD-SAM-U-box"/>
</dbReference>
<keyword evidence="3" id="KW-1185">Reference proteome</keyword>